<comment type="caution">
    <text evidence="2">The sequence shown here is derived from an EMBL/GenBank/DDBJ whole genome shotgun (WGS) entry which is preliminary data.</text>
</comment>
<protein>
    <recommendedName>
        <fullName evidence="1">Restriction endonuclease type IV Mrr domain-containing protein</fullName>
    </recommendedName>
</protein>
<dbReference type="GO" id="GO:0009307">
    <property type="term" value="P:DNA restriction-modification system"/>
    <property type="evidence" value="ECO:0007669"/>
    <property type="project" value="InterPro"/>
</dbReference>
<reference evidence="2 3" key="1">
    <citation type="submission" date="2019-02" db="EMBL/GenBank/DDBJ databases">
        <title>Draft genome sequences of novel Actinobacteria.</title>
        <authorList>
            <person name="Sahin N."/>
            <person name="Ay H."/>
            <person name="Saygin H."/>
        </authorList>
    </citation>
    <scope>NUCLEOTIDE SEQUENCE [LARGE SCALE GENOMIC DNA]</scope>
    <source>
        <strain evidence="2 3">16K104</strain>
    </source>
</reference>
<name>A0A4R4WC39_9ACTN</name>
<evidence type="ECO:0000313" key="3">
    <source>
        <dbReference type="Proteomes" id="UP000295172"/>
    </source>
</evidence>
<dbReference type="OrthoDB" id="5191874at2"/>
<accession>A0A4R4WC39</accession>
<keyword evidence="3" id="KW-1185">Reference proteome</keyword>
<dbReference type="AlphaFoldDB" id="A0A4R4WC39"/>
<dbReference type="Pfam" id="PF04471">
    <property type="entry name" value="Mrr_cat"/>
    <property type="match status" value="1"/>
</dbReference>
<organism evidence="2 3">
    <name type="scientific">Kribbella turkmenica</name>
    <dbReference type="NCBI Taxonomy" id="2530375"/>
    <lineage>
        <taxon>Bacteria</taxon>
        <taxon>Bacillati</taxon>
        <taxon>Actinomycetota</taxon>
        <taxon>Actinomycetes</taxon>
        <taxon>Propionibacteriales</taxon>
        <taxon>Kribbellaceae</taxon>
        <taxon>Kribbella</taxon>
    </lineage>
</organism>
<evidence type="ECO:0000259" key="1">
    <source>
        <dbReference type="Pfam" id="PF04471"/>
    </source>
</evidence>
<dbReference type="GO" id="GO:0004519">
    <property type="term" value="F:endonuclease activity"/>
    <property type="evidence" value="ECO:0007669"/>
    <property type="project" value="InterPro"/>
</dbReference>
<dbReference type="Proteomes" id="UP000295172">
    <property type="component" value="Unassembled WGS sequence"/>
</dbReference>
<dbReference type="InterPro" id="IPR007560">
    <property type="entry name" value="Restrct_endonuc_IV_Mrr"/>
</dbReference>
<proteinExistence type="predicted"/>
<sequence>MRKSVEFEQLVAVIIGELEPTAEVKWDDHIVGQLSGRIRQIDVSIRRRDPDFLGIIDAKDYGRRATIDRIDALSGVMRDVQAQYGALVCSGGFSNSIHQYARNCGISLFNAHDARSANWSLELKIPIIWTELTPLVSVAGEFEFQAGDQVPRNDRHGIQMSTDGGQTIVDPLGTFEQAWNQGSLSQQPGVVHRAASAQKVEALVRDAADKPQLRPVHNFGFIYEVQSKTWLGKFQPEDCRGLVDYLNGQAFYASFLPVSAVPYQRDEQWEHVDDPDQLAITATGTLVVCTTPLLISNTRITNMSVDYIGPLPGAHPDGAES</sequence>
<dbReference type="GO" id="GO:0003677">
    <property type="term" value="F:DNA binding"/>
    <property type="evidence" value="ECO:0007669"/>
    <property type="project" value="InterPro"/>
</dbReference>
<feature type="domain" description="Restriction endonuclease type IV Mrr" evidence="1">
    <location>
        <begin position="6"/>
        <end position="112"/>
    </location>
</feature>
<dbReference type="EMBL" id="SMKR01000176">
    <property type="protein sequence ID" value="TDD16428.1"/>
    <property type="molecule type" value="Genomic_DNA"/>
</dbReference>
<dbReference type="RefSeq" id="WP_132326261.1">
    <property type="nucleotide sequence ID" value="NZ_SMKR01000176.1"/>
</dbReference>
<gene>
    <name evidence="2" type="ORF">E1218_29830</name>
</gene>
<dbReference type="SUPFAM" id="SSF52980">
    <property type="entry name" value="Restriction endonuclease-like"/>
    <property type="match status" value="1"/>
</dbReference>
<dbReference type="InterPro" id="IPR011335">
    <property type="entry name" value="Restrct_endonuc-II-like"/>
</dbReference>
<evidence type="ECO:0000313" key="2">
    <source>
        <dbReference type="EMBL" id="TDD16428.1"/>
    </source>
</evidence>